<protein>
    <submittedName>
        <fullName evidence="1">Uncharacterized protein</fullName>
    </submittedName>
</protein>
<gene>
    <name evidence="1" type="ORF">CHC_T00000232001</name>
</gene>
<dbReference type="Gramene" id="CDF39297">
    <property type="protein sequence ID" value="CDF39297"/>
    <property type="gene ID" value="CHC_T00000232001"/>
</dbReference>
<proteinExistence type="predicted"/>
<evidence type="ECO:0000313" key="2">
    <source>
        <dbReference type="Proteomes" id="UP000012073"/>
    </source>
</evidence>
<evidence type="ECO:0000313" key="1">
    <source>
        <dbReference type="EMBL" id="CDF39297.1"/>
    </source>
</evidence>
<dbReference type="AlphaFoldDB" id="R7QLA6"/>
<dbReference type="KEGG" id="ccp:CHC_T00000232001"/>
<dbReference type="GeneID" id="17326927"/>
<reference evidence="2" key="1">
    <citation type="journal article" date="2013" name="Proc. Natl. Acad. Sci. U.S.A.">
        <title>Genome structure and metabolic features in the red seaweed Chondrus crispus shed light on evolution of the Archaeplastida.</title>
        <authorList>
            <person name="Collen J."/>
            <person name="Porcel B."/>
            <person name="Carre W."/>
            <person name="Ball S.G."/>
            <person name="Chaparro C."/>
            <person name="Tonon T."/>
            <person name="Barbeyron T."/>
            <person name="Michel G."/>
            <person name="Noel B."/>
            <person name="Valentin K."/>
            <person name="Elias M."/>
            <person name="Artiguenave F."/>
            <person name="Arun A."/>
            <person name="Aury J.M."/>
            <person name="Barbosa-Neto J.F."/>
            <person name="Bothwell J.H."/>
            <person name="Bouget F.Y."/>
            <person name="Brillet L."/>
            <person name="Cabello-Hurtado F."/>
            <person name="Capella-Gutierrez S."/>
            <person name="Charrier B."/>
            <person name="Cladiere L."/>
            <person name="Cock J.M."/>
            <person name="Coelho S.M."/>
            <person name="Colleoni C."/>
            <person name="Czjzek M."/>
            <person name="Da Silva C."/>
            <person name="Delage L."/>
            <person name="Denoeud F."/>
            <person name="Deschamps P."/>
            <person name="Dittami S.M."/>
            <person name="Gabaldon T."/>
            <person name="Gachon C.M."/>
            <person name="Groisillier A."/>
            <person name="Herve C."/>
            <person name="Jabbari K."/>
            <person name="Katinka M."/>
            <person name="Kloareg B."/>
            <person name="Kowalczyk N."/>
            <person name="Labadie K."/>
            <person name="Leblanc C."/>
            <person name="Lopez P.J."/>
            <person name="McLachlan D.H."/>
            <person name="Meslet-Cladiere L."/>
            <person name="Moustafa A."/>
            <person name="Nehr Z."/>
            <person name="Nyvall Collen P."/>
            <person name="Panaud O."/>
            <person name="Partensky F."/>
            <person name="Poulain J."/>
            <person name="Rensing S.A."/>
            <person name="Rousvoal S."/>
            <person name="Samson G."/>
            <person name="Symeonidi A."/>
            <person name="Weissenbach J."/>
            <person name="Zambounis A."/>
            <person name="Wincker P."/>
            <person name="Boyen C."/>
        </authorList>
    </citation>
    <scope>NUCLEOTIDE SEQUENCE [LARGE SCALE GENOMIC DNA]</scope>
    <source>
        <strain evidence="2">cv. Stackhouse</strain>
    </source>
</reference>
<dbReference type="EMBL" id="HG002021">
    <property type="protein sequence ID" value="CDF39297.1"/>
    <property type="molecule type" value="Genomic_DNA"/>
</dbReference>
<accession>R7QLA6</accession>
<keyword evidence="2" id="KW-1185">Reference proteome</keyword>
<name>R7QLA6_CHOCR</name>
<dbReference type="RefSeq" id="XP_005719208.1">
    <property type="nucleotide sequence ID" value="XM_005719151.1"/>
</dbReference>
<organism evidence="1 2">
    <name type="scientific">Chondrus crispus</name>
    <name type="common">Carrageen Irish moss</name>
    <name type="synonym">Polymorpha crispa</name>
    <dbReference type="NCBI Taxonomy" id="2769"/>
    <lineage>
        <taxon>Eukaryota</taxon>
        <taxon>Rhodophyta</taxon>
        <taxon>Florideophyceae</taxon>
        <taxon>Rhodymeniophycidae</taxon>
        <taxon>Gigartinales</taxon>
        <taxon>Gigartinaceae</taxon>
        <taxon>Chondrus</taxon>
    </lineage>
</organism>
<sequence length="47" mass="5179">MVEFWSTSLYNCARTAKNESGVNMVVSYSTEALFGAESREAVLQTSL</sequence>
<dbReference type="Proteomes" id="UP000012073">
    <property type="component" value="Unassembled WGS sequence"/>
</dbReference>